<dbReference type="InterPro" id="IPR045749">
    <property type="entry name" value="DUF6090"/>
</dbReference>
<keyword evidence="1" id="KW-0812">Transmembrane</keyword>
<keyword evidence="1" id="KW-0472">Membrane</keyword>
<dbReference type="AlphaFoldDB" id="A0A1M5SU90"/>
<dbReference type="STRING" id="1089305.SAMN05444148_1973"/>
<dbReference type="RefSeq" id="WP_073085965.1">
    <property type="nucleotide sequence ID" value="NZ_FQWS01000002.1"/>
</dbReference>
<accession>A0A1M5SU90</accession>
<keyword evidence="3" id="KW-1185">Reference proteome</keyword>
<evidence type="ECO:0000256" key="1">
    <source>
        <dbReference type="SAM" id="Phobius"/>
    </source>
</evidence>
<sequence>MIKFFRKIRKSMLDQNKTGKYLKYAIGEIILVIIGILIALQINNWNENQKIESELQSSLVNMIDELQENMNFFSEEGESFQERLEKIQKLMNNEATDDDLKVLINYIAQDVNAKPFKRVFELIKDNKQLHLIEDEELIKQINQFYEHTLPDVYKIAAWHDGFVSNNIDPYVLENIPLENGLVDPKISRKLLKEIKFKNILTYQSIIYEGYVKSCTFIVEQAQELRNMITSYLKQHD</sequence>
<keyword evidence="1" id="KW-1133">Transmembrane helix</keyword>
<dbReference type="OrthoDB" id="821805at2"/>
<evidence type="ECO:0000313" key="3">
    <source>
        <dbReference type="Proteomes" id="UP000184522"/>
    </source>
</evidence>
<dbReference type="EMBL" id="FQWS01000002">
    <property type="protein sequence ID" value="SHH42074.1"/>
    <property type="molecule type" value="Genomic_DNA"/>
</dbReference>
<name>A0A1M5SU90_9FLAO</name>
<proteinExistence type="predicted"/>
<organism evidence="2 3">
    <name type="scientific">Winogradskyella jejuensis</name>
    <dbReference type="NCBI Taxonomy" id="1089305"/>
    <lineage>
        <taxon>Bacteria</taxon>
        <taxon>Pseudomonadati</taxon>
        <taxon>Bacteroidota</taxon>
        <taxon>Flavobacteriia</taxon>
        <taxon>Flavobacteriales</taxon>
        <taxon>Flavobacteriaceae</taxon>
        <taxon>Winogradskyella</taxon>
    </lineage>
</organism>
<reference evidence="3" key="1">
    <citation type="submission" date="2016-11" db="EMBL/GenBank/DDBJ databases">
        <authorList>
            <person name="Varghese N."/>
            <person name="Submissions S."/>
        </authorList>
    </citation>
    <scope>NUCLEOTIDE SEQUENCE [LARGE SCALE GENOMIC DNA]</scope>
    <source>
        <strain evidence="3">DSM 25330</strain>
    </source>
</reference>
<gene>
    <name evidence="2" type="ORF">SAMN05444148_1973</name>
</gene>
<feature type="transmembrane region" description="Helical" evidence="1">
    <location>
        <begin position="21"/>
        <end position="42"/>
    </location>
</feature>
<protein>
    <submittedName>
        <fullName evidence="2">Uncharacterized protein</fullName>
    </submittedName>
</protein>
<dbReference type="Proteomes" id="UP000184522">
    <property type="component" value="Unassembled WGS sequence"/>
</dbReference>
<dbReference type="Pfam" id="PF19578">
    <property type="entry name" value="DUF6090"/>
    <property type="match status" value="1"/>
</dbReference>
<evidence type="ECO:0000313" key="2">
    <source>
        <dbReference type="EMBL" id="SHH42074.1"/>
    </source>
</evidence>